<feature type="region of interest" description="Disordered" evidence="4">
    <location>
        <begin position="79"/>
        <end position="187"/>
    </location>
</feature>
<evidence type="ECO:0000313" key="8">
    <source>
        <dbReference type="EMBL" id="CAI6339564.1"/>
    </source>
</evidence>
<feature type="domain" description="Pop1 N-terminal" evidence="5">
    <location>
        <begin position="50"/>
        <end position="277"/>
    </location>
</feature>
<dbReference type="Pfam" id="PF08170">
    <property type="entry name" value="POPLD"/>
    <property type="match status" value="1"/>
</dbReference>
<dbReference type="GO" id="GO:0005655">
    <property type="term" value="C:nucleolar ribonuclease P complex"/>
    <property type="evidence" value="ECO:0007669"/>
    <property type="project" value="InterPro"/>
</dbReference>
<feature type="compositionally biased region" description="Polar residues" evidence="4">
    <location>
        <begin position="27"/>
        <end position="40"/>
    </location>
</feature>
<dbReference type="EMBL" id="CAOQHR010000009">
    <property type="protein sequence ID" value="CAI6339564.1"/>
    <property type="molecule type" value="Genomic_DNA"/>
</dbReference>
<comment type="subcellular location">
    <subcellularLocation>
        <location evidence="1">Nucleus</location>
    </subcellularLocation>
</comment>
<proteinExistence type="predicted"/>
<evidence type="ECO:0000259" key="6">
    <source>
        <dbReference type="Pfam" id="PF08170"/>
    </source>
</evidence>
<feature type="compositionally biased region" description="Basic and acidic residues" evidence="4">
    <location>
        <begin position="131"/>
        <end position="144"/>
    </location>
</feature>
<dbReference type="InterPro" id="IPR055079">
    <property type="entry name" value="POP1_C"/>
</dbReference>
<dbReference type="InterPro" id="IPR039182">
    <property type="entry name" value="Pop1"/>
</dbReference>
<feature type="region of interest" description="Disordered" evidence="4">
    <location>
        <begin position="1"/>
        <end position="43"/>
    </location>
</feature>
<keyword evidence="3" id="KW-0539">Nucleus</keyword>
<evidence type="ECO:0000259" key="5">
    <source>
        <dbReference type="Pfam" id="PF06978"/>
    </source>
</evidence>
<keyword evidence="9" id="KW-1185">Reference proteome</keyword>
<dbReference type="GO" id="GO:0000172">
    <property type="term" value="C:ribonuclease MRP complex"/>
    <property type="evidence" value="ECO:0007669"/>
    <property type="project" value="InterPro"/>
</dbReference>
<evidence type="ECO:0000256" key="2">
    <source>
        <dbReference type="ARBA" id="ARBA00022694"/>
    </source>
</evidence>
<dbReference type="InterPro" id="IPR012590">
    <property type="entry name" value="POPLD_dom"/>
</dbReference>
<reference evidence="8" key="1">
    <citation type="submission" date="2023-01" db="EMBL/GenBank/DDBJ databases">
        <authorList>
            <person name="Van Ghelder C."/>
            <person name="Rancurel C."/>
        </authorList>
    </citation>
    <scope>NUCLEOTIDE SEQUENCE</scope>
    <source>
        <strain evidence="8">CNCM I-4278</strain>
    </source>
</reference>
<dbReference type="PANTHER" id="PTHR22731:SF3">
    <property type="entry name" value="RIBONUCLEASES P_MRP PROTEIN SUBUNIT POP1"/>
    <property type="match status" value="1"/>
</dbReference>
<dbReference type="Pfam" id="PF06978">
    <property type="entry name" value="POP1_N"/>
    <property type="match status" value="1"/>
</dbReference>
<dbReference type="Proteomes" id="UP001152607">
    <property type="component" value="Unassembled WGS sequence"/>
</dbReference>
<feature type="compositionally biased region" description="Basic and acidic residues" evidence="4">
    <location>
        <begin position="743"/>
        <end position="752"/>
    </location>
</feature>
<evidence type="ECO:0000256" key="1">
    <source>
        <dbReference type="ARBA" id="ARBA00004123"/>
    </source>
</evidence>
<dbReference type="OrthoDB" id="442863at2759"/>
<evidence type="ECO:0000313" key="9">
    <source>
        <dbReference type="Proteomes" id="UP001152607"/>
    </source>
</evidence>
<dbReference type="GO" id="GO:0001682">
    <property type="term" value="P:tRNA 5'-leader removal"/>
    <property type="evidence" value="ECO:0007669"/>
    <property type="project" value="InterPro"/>
</dbReference>
<dbReference type="Pfam" id="PF22770">
    <property type="entry name" value="POP1_C"/>
    <property type="match status" value="1"/>
</dbReference>
<feature type="domain" description="POPLD" evidence="6">
    <location>
        <begin position="538"/>
        <end position="643"/>
    </location>
</feature>
<protein>
    <submittedName>
        <fullName evidence="8">Uncharacterized protein</fullName>
    </submittedName>
</protein>
<evidence type="ECO:0000256" key="3">
    <source>
        <dbReference type="ARBA" id="ARBA00023242"/>
    </source>
</evidence>
<organism evidence="8 9">
    <name type="scientific">Periconia digitata</name>
    <dbReference type="NCBI Taxonomy" id="1303443"/>
    <lineage>
        <taxon>Eukaryota</taxon>
        <taxon>Fungi</taxon>
        <taxon>Dikarya</taxon>
        <taxon>Ascomycota</taxon>
        <taxon>Pezizomycotina</taxon>
        <taxon>Dothideomycetes</taxon>
        <taxon>Pleosporomycetidae</taxon>
        <taxon>Pleosporales</taxon>
        <taxon>Massarineae</taxon>
        <taxon>Periconiaceae</taxon>
        <taxon>Periconia</taxon>
    </lineage>
</organism>
<feature type="region of interest" description="Disordered" evidence="4">
    <location>
        <begin position="733"/>
        <end position="782"/>
    </location>
</feature>
<comment type="caution">
    <text evidence="8">The sequence shown here is derived from an EMBL/GenBank/DDBJ whole genome shotgun (WGS) entry which is preliminary data.</text>
</comment>
<feature type="region of interest" description="Disordered" evidence="4">
    <location>
        <begin position="496"/>
        <end position="526"/>
    </location>
</feature>
<dbReference type="AlphaFoldDB" id="A0A9W4UPN6"/>
<evidence type="ECO:0000259" key="7">
    <source>
        <dbReference type="Pfam" id="PF22770"/>
    </source>
</evidence>
<feature type="domain" description="POP1 C-terminal" evidence="7">
    <location>
        <begin position="693"/>
        <end position="846"/>
    </location>
</feature>
<dbReference type="InterPro" id="IPR009723">
    <property type="entry name" value="Pop1_N"/>
</dbReference>
<accession>A0A9W4UPN6</accession>
<keyword evidence="2" id="KW-0819">tRNA processing</keyword>
<dbReference type="PANTHER" id="PTHR22731">
    <property type="entry name" value="RIBONUCLEASES P/MRP PROTEIN SUBUNIT POP1"/>
    <property type="match status" value="1"/>
</dbReference>
<evidence type="ECO:0000256" key="4">
    <source>
        <dbReference type="SAM" id="MobiDB-lite"/>
    </source>
</evidence>
<name>A0A9W4UPN6_9PLEO</name>
<sequence>MADNPKKREHAGGNGPPSKRPRFPFNPNHNIRTTPTNTAYPNGEINVRNFLKSHENEIKSLENAMQAAKKGLNRRAFQNVPRGLRRRTASHNPQRVPKRLRTQAKREMKEDNTPISKGASGIGKSRKKWLRKDGIERSRQAWDRRAKRRKEKKEPSVTVEPMEGVETEGGRTEPPTAPRTKTRTTTTADPKSIAFSALATPEIPPSRFRRRQINKTWLPTHVWHAKRARMTPPANPLWGFSIPLVQNEKAYRSAYHAKSKGALTCDTSYMATLSLKGPEASILGLLKALHFADEDDEDPWANHGKWKKWRNGTRAWEGWLYERQSEPLSATALVTVIWCVQESDSNTRRVFIRVHPGAFHQLWNTVIRVSKVQKPAVIAEDLRFEIGSIEITGRAAHETLCSILHPRVPPDMSSQTPDALWQSLATIATPDDLPSGALVAFPITDPRLRDPPSASSLSYDASAQDALTETLAQWPIDTTQTVATVFDRNSRLAAARSLQSQQSINRRKSPCTKGEYPDPRSSDPHIPMLTYASRNRKSWTVLLPWKCVPPVWQGIMRYHLSTGENPLPCGLKESRDIQFMESIPNFPYDFPGTVAGWDWEMKERAAREHEWKKRPKGKRIEWSTIDLGNGRRGEVGDPWACAWEKLCSKEHNDLLTCEIPNSPRPCFRQLPSQDASAVLKKKPIASSILDHNYLVTVKITMSKRGTPTDCARIYRLPTNNSDLRNKWLSLVSKDGSVRNPRPMPKEDHDSRSKVFGKRGRRQKLAENLLQPAPKKEDDYPSVPDEEDLIGFVTTGNYNLAEGVPTAIANLMLSRVFTNNSEGLSRDDTVCIVREAGHTIGRLATWESV</sequence>
<gene>
    <name evidence="8" type="ORF">PDIGIT_LOCUS12725</name>
</gene>